<evidence type="ECO:0000256" key="5">
    <source>
        <dbReference type="ARBA" id="ARBA00023098"/>
    </source>
</evidence>
<dbReference type="Proteomes" id="UP000037939">
    <property type="component" value="Unassembled WGS sequence"/>
</dbReference>
<keyword evidence="8 9" id="KW-1208">Phospholipid metabolism</keyword>
<feature type="domain" description="PLD phosphodiesterase" evidence="10">
    <location>
        <begin position="107"/>
        <end position="134"/>
    </location>
</feature>
<keyword evidence="7 9" id="KW-0594">Phospholipid biosynthesis</keyword>
<dbReference type="AlphaFoldDB" id="A0A0N0GR88"/>
<dbReference type="EC" id="2.7.8.-" evidence="9"/>
<keyword evidence="2 9" id="KW-0444">Lipid biosynthesis</keyword>
<evidence type="ECO:0000256" key="1">
    <source>
        <dbReference type="ARBA" id="ARBA00022475"/>
    </source>
</evidence>
<dbReference type="SUPFAM" id="SSF56024">
    <property type="entry name" value="Phospholipase D/nuclease"/>
    <property type="match status" value="2"/>
</dbReference>
<accession>A0A0N0GR88</accession>
<keyword evidence="6 9" id="KW-0472">Membrane</keyword>
<dbReference type="InterPro" id="IPR001736">
    <property type="entry name" value="PLipase_D/transphosphatidylase"/>
</dbReference>
<comment type="subcellular location">
    <subcellularLocation>
        <location evidence="9">Cell membrane</location>
        <topology evidence="9">Peripheral membrane protein</topology>
    </subcellularLocation>
</comment>
<dbReference type="GO" id="GO:0005886">
    <property type="term" value="C:plasma membrane"/>
    <property type="evidence" value="ECO:0007669"/>
    <property type="project" value="UniProtKB-SubCell"/>
</dbReference>
<dbReference type="InterPro" id="IPR025202">
    <property type="entry name" value="PLD-like_dom"/>
</dbReference>
<evidence type="ECO:0000256" key="8">
    <source>
        <dbReference type="ARBA" id="ARBA00023264"/>
    </source>
</evidence>
<evidence type="ECO:0000259" key="10">
    <source>
        <dbReference type="PROSITE" id="PS50035"/>
    </source>
</evidence>
<dbReference type="Gene3D" id="3.30.870.10">
    <property type="entry name" value="Endonuclease Chain A"/>
    <property type="match status" value="2"/>
</dbReference>
<proteinExistence type="inferred from homology"/>
<sequence length="388" mass="43929">MPGYMAGNHLTLLKNGEMYFPALLHAIDHARHEIFLESYLFASDEIGLAVVTALIAAARRGVEVNVLLDGFGVRRFPPQWQQNLLHAGVRVLFFRPEVKALSFNRQRLRRMHRKLAVIDHEVAYTGGINIVSDFTGQPGPEPRYDYMVAVRGPLVAEMHDAADRLWRQTAWTQLEQNWAIPSALRGPVEMAGGAAARFEVRDNFRRRHDIEHEYLTAIEAAQEEIIIACAYFLPGFRFRHALVDAAERGVRVVLLLQGLRDHALLQTASRGFYRQFLAAGMQIHEYSAGFMHAKVAIIDSVWATVGSSNIDPFSLLLAREGNVFVQDEAFASQLRRDVLDTLEHAARPLDPQKWLAAPWYQRAVPWLSHGVVRFLMAISGYGEKHYLK</sequence>
<dbReference type="PANTHER" id="PTHR21248">
    <property type="entry name" value="CARDIOLIPIN SYNTHASE"/>
    <property type="match status" value="1"/>
</dbReference>
<feature type="active site" evidence="9">
    <location>
        <position position="119"/>
    </location>
</feature>
<comment type="function">
    <text evidence="9">Catalyzes the phosphatidyl group transfer from one phosphatidylglycerol molecule to another to form cardiolipin (CL) (diphosphatidylglycerol) and glycerol.</text>
</comment>
<reference evidence="11 12" key="1">
    <citation type="submission" date="2015-07" db="EMBL/GenBank/DDBJ databases">
        <title>Draft genome sequence of the Amantichitinum ursilacus IGB-41, a new chitin-degrading bacterium.</title>
        <authorList>
            <person name="Kirstahler P."/>
            <person name="Guenther M."/>
            <person name="Grumaz C."/>
            <person name="Rupp S."/>
            <person name="Zibek S."/>
            <person name="Sohn K."/>
        </authorList>
    </citation>
    <scope>NUCLEOTIDE SEQUENCE [LARGE SCALE GENOMIC DNA]</scope>
    <source>
        <strain evidence="11 12">IGB-41</strain>
    </source>
</reference>
<evidence type="ECO:0000256" key="6">
    <source>
        <dbReference type="ARBA" id="ARBA00023136"/>
    </source>
</evidence>
<evidence type="ECO:0000256" key="2">
    <source>
        <dbReference type="ARBA" id="ARBA00022516"/>
    </source>
</evidence>
<evidence type="ECO:0000256" key="9">
    <source>
        <dbReference type="HAMAP-Rule" id="MF_01917"/>
    </source>
</evidence>
<keyword evidence="12" id="KW-1185">Reference proteome</keyword>
<feature type="active site" evidence="9">
    <location>
        <position position="294"/>
    </location>
</feature>
<gene>
    <name evidence="11" type="primary">ybhO_1</name>
    <name evidence="9" type="synonym">clsB</name>
    <name evidence="11" type="ORF">WG78_02185</name>
</gene>
<dbReference type="SMART" id="SM00155">
    <property type="entry name" value="PLDc"/>
    <property type="match status" value="2"/>
</dbReference>
<dbReference type="OrthoDB" id="9762009at2"/>
<dbReference type="PANTHER" id="PTHR21248:SF23">
    <property type="entry name" value="CARDIOLIPIN SYNTHASE B"/>
    <property type="match status" value="1"/>
</dbReference>
<dbReference type="STRING" id="857265.WG78_02185"/>
<feature type="active site" evidence="9">
    <location>
        <position position="299"/>
    </location>
</feature>
<dbReference type="GO" id="GO:0008808">
    <property type="term" value="F:cardiolipin synthase activity"/>
    <property type="evidence" value="ECO:0007669"/>
    <property type="project" value="InterPro"/>
</dbReference>
<keyword evidence="1 9" id="KW-1003">Cell membrane</keyword>
<organism evidence="11 12">
    <name type="scientific">Amantichitinum ursilacus</name>
    <dbReference type="NCBI Taxonomy" id="857265"/>
    <lineage>
        <taxon>Bacteria</taxon>
        <taxon>Pseudomonadati</taxon>
        <taxon>Pseudomonadota</taxon>
        <taxon>Betaproteobacteria</taxon>
        <taxon>Neisseriales</taxon>
        <taxon>Chitinibacteraceae</taxon>
        <taxon>Amantichitinum</taxon>
    </lineage>
</organism>
<dbReference type="CDD" id="cd09159">
    <property type="entry name" value="PLDc_ybhO_like_2"/>
    <property type="match status" value="1"/>
</dbReference>
<evidence type="ECO:0000256" key="7">
    <source>
        <dbReference type="ARBA" id="ARBA00023209"/>
    </source>
</evidence>
<dbReference type="NCBIfam" id="NF008427">
    <property type="entry name" value="PRK11263.1"/>
    <property type="match status" value="1"/>
</dbReference>
<keyword evidence="5 9" id="KW-0443">Lipid metabolism</keyword>
<evidence type="ECO:0000313" key="12">
    <source>
        <dbReference type="Proteomes" id="UP000037939"/>
    </source>
</evidence>
<name>A0A0N0GR88_9NEIS</name>
<comment type="similarity">
    <text evidence="9">Belongs to the phospholipase D family. Cardiolipin synthase subfamily. ClsB sub-subfamily.</text>
</comment>
<feature type="active site" evidence="9">
    <location>
        <position position="292"/>
    </location>
</feature>
<dbReference type="CDD" id="cd09110">
    <property type="entry name" value="PLDc_CLS_1"/>
    <property type="match status" value="1"/>
</dbReference>
<evidence type="ECO:0000256" key="4">
    <source>
        <dbReference type="ARBA" id="ARBA00022737"/>
    </source>
</evidence>
<dbReference type="HAMAP" id="MF_01917">
    <property type="entry name" value="Cardiolipin_synth_ClsB"/>
    <property type="match status" value="1"/>
</dbReference>
<dbReference type="InterPro" id="IPR030872">
    <property type="entry name" value="Cardiolipin_synth_ClsB"/>
</dbReference>
<evidence type="ECO:0000313" key="11">
    <source>
        <dbReference type="EMBL" id="KPC55428.1"/>
    </source>
</evidence>
<protein>
    <recommendedName>
        <fullName evidence="9">Cardiolipin synthase B</fullName>
        <shortName evidence="9">CL synthase</shortName>
        <ecNumber evidence="9">2.7.8.-</ecNumber>
    </recommendedName>
</protein>
<comment type="caution">
    <text evidence="11">The sequence shown here is derived from an EMBL/GenBank/DDBJ whole genome shotgun (WGS) entry which is preliminary data.</text>
</comment>
<dbReference type="Pfam" id="PF13091">
    <property type="entry name" value="PLDc_2"/>
    <property type="match status" value="2"/>
</dbReference>
<keyword evidence="3 9" id="KW-0808">Transferase</keyword>
<dbReference type="PATRIC" id="fig|857265.3.peg.456"/>
<feature type="active site" evidence="9">
    <location>
        <position position="114"/>
    </location>
</feature>
<feature type="domain" description="PLD phosphodiesterase" evidence="10">
    <location>
        <begin position="287"/>
        <end position="314"/>
    </location>
</feature>
<feature type="active site" evidence="9">
    <location>
        <position position="112"/>
    </location>
</feature>
<dbReference type="PROSITE" id="PS50035">
    <property type="entry name" value="PLD"/>
    <property type="match status" value="2"/>
</dbReference>
<keyword evidence="4" id="KW-0677">Repeat</keyword>
<evidence type="ECO:0000256" key="3">
    <source>
        <dbReference type="ARBA" id="ARBA00022679"/>
    </source>
</evidence>
<dbReference type="GO" id="GO:0032049">
    <property type="term" value="P:cardiolipin biosynthetic process"/>
    <property type="evidence" value="ECO:0007669"/>
    <property type="project" value="InterPro"/>
</dbReference>
<dbReference type="RefSeq" id="WP_053936117.1">
    <property type="nucleotide sequence ID" value="NZ_LAQT01000001.1"/>
</dbReference>
<comment type="catalytic activity">
    <reaction evidence="9">
        <text>2 a 1,2-diacyl-sn-glycero-3-phospho-(1'-sn-glycerol) = a cardiolipin + glycerol</text>
        <dbReference type="Rhea" id="RHEA:31451"/>
        <dbReference type="ChEBI" id="CHEBI:17754"/>
        <dbReference type="ChEBI" id="CHEBI:62237"/>
        <dbReference type="ChEBI" id="CHEBI:64716"/>
    </reaction>
</comment>
<dbReference type="EMBL" id="LAQT01000001">
    <property type="protein sequence ID" value="KPC55428.1"/>
    <property type="molecule type" value="Genomic_DNA"/>
</dbReference>